<dbReference type="EMBL" id="CP002995">
    <property type="protein sequence ID" value="AEM88649.1"/>
    <property type="molecule type" value="Genomic_DNA"/>
</dbReference>
<geneLocation type="plasmid" evidence="1 2">
    <name>pSTRVI01</name>
</geneLocation>
<evidence type="ECO:0000313" key="1">
    <source>
        <dbReference type="EMBL" id="AEM88649.1"/>
    </source>
</evidence>
<dbReference type="AlphaFoldDB" id="G2PGT5"/>
<protein>
    <submittedName>
        <fullName evidence="1">Uncharacterized protein</fullName>
    </submittedName>
</protein>
<accession>G2PGT5</accession>
<keyword evidence="1" id="KW-0614">Plasmid</keyword>
<dbReference type="Proteomes" id="UP000008703">
    <property type="component" value="Plasmid pSTRVI01"/>
</dbReference>
<sequence length="37" mass="4251">MRKNLERLVIVVSWTCWFCQAEVPGDQQVCGCQRPIG</sequence>
<reference evidence="1" key="1">
    <citation type="submission" date="2011-08" db="EMBL/GenBank/DDBJ databases">
        <title>Complete sequence of plasmid 1 of Streptomyces violaceusniger Tu 4113.</title>
        <authorList>
            <consortium name="US DOE Joint Genome Institute"/>
            <person name="Lucas S."/>
            <person name="Han J."/>
            <person name="Lapidus A."/>
            <person name="Cheng J.-F."/>
            <person name="Goodwin L."/>
            <person name="Pitluck S."/>
            <person name="Peters L."/>
            <person name="Ivanova N."/>
            <person name="Daligault H."/>
            <person name="Detter J.C."/>
            <person name="Han C."/>
            <person name="Tapia R."/>
            <person name="Land M."/>
            <person name="Hauser L."/>
            <person name="Kyrpides N."/>
            <person name="Ivanova N."/>
            <person name="Pagani I."/>
            <person name="Hagen A."/>
            <person name="Katz L."/>
            <person name="Fiedler H.-P."/>
            <person name="Keasling J."/>
            <person name="Fortman J."/>
            <person name="Woyke T."/>
        </authorList>
    </citation>
    <scope>NUCLEOTIDE SEQUENCE [LARGE SCALE GENOMIC DNA]</scope>
    <source>
        <strain evidence="1">Tu 4113</strain>
        <plasmid evidence="1">pSTRVI01</plasmid>
    </source>
</reference>
<keyword evidence="2" id="KW-1185">Reference proteome</keyword>
<organism evidence="1 2">
    <name type="scientific">Streptomyces violaceusniger (strain Tu 4113)</name>
    <dbReference type="NCBI Taxonomy" id="653045"/>
    <lineage>
        <taxon>Bacteria</taxon>
        <taxon>Bacillati</taxon>
        <taxon>Actinomycetota</taxon>
        <taxon>Actinomycetes</taxon>
        <taxon>Kitasatosporales</taxon>
        <taxon>Streptomycetaceae</taxon>
        <taxon>Streptomyces</taxon>
        <taxon>Streptomyces violaceusniger group</taxon>
    </lineage>
</organism>
<name>G2PGT5_STRV4</name>
<gene>
    <name evidence="1" type="ORF">Strvi_9392</name>
</gene>
<evidence type="ECO:0000313" key="2">
    <source>
        <dbReference type="Proteomes" id="UP000008703"/>
    </source>
</evidence>
<dbReference type="HOGENOM" id="CLU_3349427_0_0_11"/>
<proteinExistence type="predicted"/>
<dbReference type="KEGG" id="svl:Strvi_9392"/>